<evidence type="ECO:0000256" key="1">
    <source>
        <dbReference type="ARBA" id="ARBA00022630"/>
    </source>
</evidence>
<accession>B3QUT5</accession>
<keyword evidence="1" id="KW-0285">Flavoprotein</keyword>
<evidence type="ECO:0000259" key="4">
    <source>
        <dbReference type="Pfam" id="PF00881"/>
    </source>
</evidence>
<dbReference type="RefSeq" id="WP_012500519.1">
    <property type="nucleotide sequence ID" value="NC_011026.1"/>
</dbReference>
<name>B3QUT5_CHLT3</name>
<dbReference type="STRING" id="517418.Ctha_1982"/>
<dbReference type="CDD" id="cd02144">
    <property type="entry name" value="iodotyrosine_dehalogenase"/>
    <property type="match status" value="1"/>
</dbReference>
<evidence type="ECO:0000256" key="2">
    <source>
        <dbReference type="ARBA" id="ARBA00022643"/>
    </source>
</evidence>
<dbReference type="Proteomes" id="UP000001208">
    <property type="component" value="Chromosome"/>
</dbReference>
<dbReference type="SUPFAM" id="SSF55469">
    <property type="entry name" value="FMN-dependent nitroreductase-like"/>
    <property type="match status" value="1"/>
</dbReference>
<dbReference type="InterPro" id="IPR029479">
    <property type="entry name" value="Nitroreductase"/>
</dbReference>
<gene>
    <name evidence="5" type="ordered locus">Ctha_1982</name>
</gene>
<dbReference type="HOGENOM" id="CLU_070764_1_0_10"/>
<feature type="domain" description="Nitroreductase" evidence="4">
    <location>
        <begin position="31"/>
        <end position="200"/>
    </location>
</feature>
<evidence type="ECO:0000313" key="5">
    <source>
        <dbReference type="EMBL" id="ACF14436.1"/>
    </source>
</evidence>
<proteinExistence type="predicted"/>
<keyword evidence="6" id="KW-1185">Reference proteome</keyword>
<dbReference type="Pfam" id="PF00881">
    <property type="entry name" value="Nitroreductase"/>
    <property type="match status" value="1"/>
</dbReference>
<dbReference type="PANTHER" id="PTHR23026:SF90">
    <property type="entry name" value="IODOTYROSINE DEIODINASE 1"/>
    <property type="match status" value="1"/>
</dbReference>
<dbReference type="KEGG" id="cts:Ctha_1982"/>
<dbReference type="eggNOG" id="COG0778">
    <property type="taxonomic scope" value="Bacteria"/>
</dbReference>
<protein>
    <submittedName>
        <fullName evidence="5">Nitroreductase</fullName>
    </submittedName>
</protein>
<dbReference type="OrthoDB" id="9809288at2"/>
<dbReference type="InterPro" id="IPR050627">
    <property type="entry name" value="Nitroreductase/BluB"/>
</dbReference>
<dbReference type="AlphaFoldDB" id="B3QUT5"/>
<dbReference type="InterPro" id="IPR000415">
    <property type="entry name" value="Nitroreductase-like"/>
</dbReference>
<dbReference type="GO" id="GO:0016491">
    <property type="term" value="F:oxidoreductase activity"/>
    <property type="evidence" value="ECO:0007669"/>
    <property type="project" value="UniProtKB-KW"/>
</dbReference>
<evidence type="ECO:0000313" key="6">
    <source>
        <dbReference type="Proteomes" id="UP000001208"/>
    </source>
</evidence>
<sequence length="223" mass="25319">MEENDFLPLSDYQEYSVEEMIRRSGEFFAMARKRRSIRNFSSKPVPHEVIENCVRAAGTAPSGANLQPWKFVVVSNPEIKQKIREGAEKEEEIFYYRWAPNKWLDALTPFGTSGSKPFLTKAPYLIVVFAEMYGVTEDGEKMKHYYVEESVGIATGLLITALHHAGLVSLTHTPSPMDFLNKLLGRPDNERPVMILVVGYPDKNAVVPNIERKSLSEIATFYK</sequence>
<organism evidence="5 6">
    <name type="scientific">Chloroherpeton thalassium (strain ATCC 35110 / GB-78)</name>
    <dbReference type="NCBI Taxonomy" id="517418"/>
    <lineage>
        <taxon>Bacteria</taxon>
        <taxon>Pseudomonadati</taxon>
        <taxon>Chlorobiota</taxon>
        <taxon>Chlorobiia</taxon>
        <taxon>Chlorobiales</taxon>
        <taxon>Chloroherpetonaceae</taxon>
        <taxon>Chloroherpeton</taxon>
    </lineage>
</organism>
<evidence type="ECO:0000256" key="3">
    <source>
        <dbReference type="ARBA" id="ARBA00023002"/>
    </source>
</evidence>
<dbReference type="Gene3D" id="3.40.109.10">
    <property type="entry name" value="NADH Oxidase"/>
    <property type="match status" value="1"/>
</dbReference>
<keyword evidence="2" id="KW-0288">FMN</keyword>
<dbReference type="EMBL" id="CP001100">
    <property type="protein sequence ID" value="ACF14436.1"/>
    <property type="molecule type" value="Genomic_DNA"/>
</dbReference>
<reference evidence="5 6" key="1">
    <citation type="submission" date="2008-06" db="EMBL/GenBank/DDBJ databases">
        <title>Complete sequence of Chloroherpeton thalassium ATCC 35110.</title>
        <authorList>
            <consortium name="US DOE Joint Genome Institute"/>
            <person name="Lucas S."/>
            <person name="Copeland A."/>
            <person name="Lapidus A."/>
            <person name="Glavina del Rio T."/>
            <person name="Dalin E."/>
            <person name="Tice H."/>
            <person name="Bruce D."/>
            <person name="Goodwin L."/>
            <person name="Pitluck S."/>
            <person name="Schmutz J."/>
            <person name="Larimer F."/>
            <person name="Land M."/>
            <person name="Hauser L."/>
            <person name="Kyrpides N."/>
            <person name="Mikhailova N."/>
            <person name="Liu Z."/>
            <person name="Li T."/>
            <person name="Zhao F."/>
            <person name="Overmann J."/>
            <person name="Bryant D.A."/>
            <person name="Richardson P."/>
        </authorList>
    </citation>
    <scope>NUCLEOTIDE SEQUENCE [LARGE SCALE GENOMIC DNA]</scope>
    <source>
        <strain evidence="6">ATCC 35110 / GB-78</strain>
    </source>
</reference>
<keyword evidence="3" id="KW-0560">Oxidoreductase</keyword>
<dbReference type="PANTHER" id="PTHR23026">
    <property type="entry name" value="NADPH NITROREDUCTASE"/>
    <property type="match status" value="1"/>
</dbReference>